<reference evidence="1 2" key="1">
    <citation type="submission" date="2021-03" db="EMBL/GenBank/DDBJ databases">
        <title>Genomic Encyclopedia of Type Strains, Phase IV (KMG-IV): sequencing the most valuable type-strain genomes for metagenomic binning, comparative biology and taxonomic classification.</title>
        <authorList>
            <person name="Goeker M."/>
        </authorList>
    </citation>
    <scope>NUCLEOTIDE SEQUENCE [LARGE SCALE GENOMIC DNA]</scope>
    <source>
        <strain evidence="1 2">DSM 101953</strain>
    </source>
</reference>
<evidence type="ECO:0000313" key="1">
    <source>
        <dbReference type="EMBL" id="MBP2113556.1"/>
    </source>
</evidence>
<gene>
    <name evidence="1" type="ORF">J2Z70_003717</name>
</gene>
<protein>
    <submittedName>
        <fullName evidence="1">Uncharacterized protein</fullName>
    </submittedName>
</protein>
<keyword evidence="2" id="KW-1185">Reference proteome</keyword>
<name>A0ABS4NVR8_9BACL</name>
<evidence type="ECO:0000313" key="2">
    <source>
        <dbReference type="Proteomes" id="UP000773462"/>
    </source>
</evidence>
<accession>A0ABS4NVR8</accession>
<dbReference type="RefSeq" id="WP_209875669.1">
    <property type="nucleotide sequence ID" value="NZ_JAGGLV010000012.1"/>
</dbReference>
<proteinExistence type="predicted"/>
<sequence length="179" mass="19906">MIQMRFAKSAIEQEEGMNHLWLHIALPGGVQNARLQLILPAGLHRSPNLNGAVEDSSGRIWIDDTQSVTDLYVEIFTREPVPCGEYSLAAELSYTDGNGVFTTVQEDIPLLVVSEEEAAEIRTDEEVVRRIKELRVLPDGGGANSSTSIEYTPAKLIRLDSSHVSEWEKKYRVEGALEL</sequence>
<organism evidence="1 2">
    <name type="scientific">Paenibacillus silagei</name>
    <dbReference type="NCBI Taxonomy" id="1670801"/>
    <lineage>
        <taxon>Bacteria</taxon>
        <taxon>Bacillati</taxon>
        <taxon>Bacillota</taxon>
        <taxon>Bacilli</taxon>
        <taxon>Bacillales</taxon>
        <taxon>Paenibacillaceae</taxon>
        <taxon>Paenibacillus</taxon>
    </lineage>
</organism>
<dbReference type="Proteomes" id="UP000773462">
    <property type="component" value="Unassembled WGS sequence"/>
</dbReference>
<comment type="caution">
    <text evidence="1">The sequence shown here is derived from an EMBL/GenBank/DDBJ whole genome shotgun (WGS) entry which is preliminary data.</text>
</comment>
<dbReference type="EMBL" id="JAGGLV010000012">
    <property type="protein sequence ID" value="MBP2113556.1"/>
    <property type="molecule type" value="Genomic_DNA"/>
</dbReference>